<evidence type="ECO:0008006" key="3">
    <source>
        <dbReference type="Google" id="ProtNLM"/>
    </source>
</evidence>
<organism evidence="2">
    <name type="scientific">marine sediment metagenome</name>
    <dbReference type="NCBI Taxonomy" id="412755"/>
    <lineage>
        <taxon>unclassified sequences</taxon>
        <taxon>metagenomes</taxon>
        <taxon>ecological metagenomes</taxon>
    </lineage>
</organism>
<evidence type="ECO:0000313" key="2">
    <source>
        <dbReference type="EMBL" id="GAH14537.1"/>
    </source>
</evidence>
<feature type="region of interest" description="Disordered" evidence="1">
    <location>
        <begin position="56"/>
        <end position="91"/>
    </location>
</feature>
<evidence type="ECO:0000256" key="1">
    <source>
        <dbReference type="SAM" id="MobiDB-lite"/>
    </source>
</evidence>
<proteinExistence type="predicted"/>
<accession>X1D2Z1</accession>
<name>X1D2Z1_9ZZZZ</name>
<reference evidence="2" key="1">
    <citation type="journal article" date="2014" name="Front. Microbiol.">
        <title>High frequency of phylogenetically diverse reductive dehalogenase-homologous genes in deep subseafloor sedimentary metagenomes.</title>
        <authorList>
            <person name="Kawai M."/>
            <person name="Futagami T."/>
            <person name="Toyoda A."/>
            <person name="Takaki Y."/>
            <person name="Nishi S."/>
            <person name="Hori S."/>
            <person name="Arai W."/>
            <person name="Tsubouchi T."/>
            <person name="Morono Y."/>
            <person name="Uchiyama I."/>
            <person name="Ito T."/>
            <person name="Fujiyama A."/>
            <person name="Inagaki F."/>
            <person name="Takami H."/>
        </authorList>
    </citation>
    <scope>NUCLEOTIDE SEQUENCE</scope>
    <source>
        <strain evidence="2">Expedition CK06-06</strain>
    </source>
</reference>
<protein>
    <recommendedName>
        <fullName evidence="3">SB domain-containing protein</fullName>
    </recommendedName>
</protein>
<feature type="non-terminal residue" evidence="2">
    <location>
        <position position="1"/>
    </location>
</feature>
<comment type="caution">
    <text evidence="2">The sequence shown here is derived from an EMBL/GenBank/DDBJ whole genome shotgun (WGS) entry which is preliminary data.</text>
</comment>
<sequence>DQTKKVLPEYIEIARKFDRYIQTDMQRVRKLEQNEISISDVRLKIEGMVYSLLSTNTRHEEPMPRHRDPFQSPPWTPSQSKPYDVPLGGGYTSPDTFRRELEQDFGRREQPERFEPPYRTDSSLDVLKRDAESIHGAIRETVHLLRDGRLVTEDFIRRYKDLMRDSYHTRREIERQSRETRGKLW</sequence>
<feature type="compositionally biased region" description="Basic and acidic residues" evidence="1">
    <location>
        <begin position="57"/>
        <end position="69"/>
    </location>
</feature>
<dbReference type="EMBL" id="BART01034103">
    <property type="protein sequence ID" value="GAH14537.1"/>
    <property type="molecule type" value="Genomic_DNA"/>
</dbReference>
<gene>
    <name evidence="2" type="ORF">S01H4_58392</name>
</gene>
<dbReference type="AlphaFoldDB" id="X1D2Z1"/>